<evidence type="ECO:0000313" key="7">
    <source>
        <dbReference type="EMBL" id="AKJ29802.1"/>
    </source>
</evidence>
<reference evidence="7 8" key="1">
    <citation type="submission" date="2015-05" db="EMBL/GenBank/DDBJ databases">
        <authorList>
            <person name="Tang B."/>
            <person name="Yu Y."/>
        </authorList>
    </citation>
    <scope>NUCLEOTIDE SEQUENCE [LARGE SCALE GENOMIC DNA]</scope>
    <source>
        <strain evidence="7 8">DSM 7029</strain>
    </source>
</reference>
<dbReference type="Proteomes" id="UP000035352">
    <property type="component" value="Chromosome"/>
</dbReference>
<dbReference type="InterPro" id="IPR015424">
    <property type="entry name" value="PyrdxlP-dep_Trfase"/>
</dbReference>
<keyword evidence="5" id="KW-0663">Pyridoxal phosphate</keyword>
<dbReference type="FunFam" id="3.40.640.10:FF:000033">
    <property type="entry name" value="Aspartate aminotransferase"/>
    <property type="match status" value="1"/>
</dbReference>
<dbReference type="SUPFAM" id="SSF53383">
    <property type="entry name" value="PLP-dependent transferases"/>
    <property type="match status" value="1"/>
</dbReference>
<dbReference type="InterPro" id="IPR004839">
    <property type="entry name" value="Aminotransferase_I/II_large"/>
</dbReference>
<dbReference type="KEGG" id="pbh:AAW51_3111"/>
<evidence type="ECO:0000256" key="4">
    <source>
        <dbReference type="ARBA" id="ARBA00022679"/>
    </source>
</evidence>
<feature type="domain" description="Aminotransferase class I/classII large" evidence="6">
    <location>
        <begin position="34"/>
        <end position="387"/>
    </location>
</feature>
<accession>A0A0G3BK99</accession>
<evidence type="ECO:0000313" key="8">
    <source>
        <dbReference type="Proteomes" id="UP000035352"/>
    </source>
</evidence>
<evidence type="ECO:0000256" key="1">
    <source>
        <dbReference type="ARBA" id="ARBA00001933"/>
    </source>
</evidence>
<dbReference type="OrthoDB" id="9763453at2"/>
<evidence type="ECO:0000256" key="2">
    <source>
        <dbReference type="ARBA" id="ARBA00007441"/>
    </source>
</evidence>
<dbReference type="Gene3D" id="3.40.640.10">
    <property type="entry name" value="Type I PLP-dependent aspartate aminotransferase-like (Major domain)"/>
    <property type="match status" value="1"/>
</dbReference>
<dbReference type="AlphaFoldDB" id="A0A0G3BK99"/>
<dbReference type="STRING" id="413882.AAW51_3111"/>
<dbReference type="NCBIfam" id="NF006569">
    <property type="entry name" value="PRK09082.1"/>
    <property type="match status" value="1"/>
</dbReference>
<dbReference type="PANTHER" id="PTHR43807:SF20">
    <property type="entry name" value="FI04487P"/>
    <property type="match status" value="1"/>
</dbReference>
<proteinExistence type="inferred from homology"/>
<evidence type="ECO:0000259" key="6">
    <source>
        <dbReference type="Pfam" id="PF00155"/>
    </source>
</evidence>
<dbReference type="InterPro" id="IPR015421">
    <property type="entry name" value="PyrdxlP-dep_Trfase_major"/>
</dbReference>
<dbReference type="GO" id="GO:0030170">
    <property type="term" value="F:pyridoxal phosphate binding"/>
    <property type="evidence" value="ECO:0007669"/>
    <property type="project" value="InterPro"/>
</dbReference>
<comment type="cofactor">
    <cofactor evidence="1">
        <name>pyridoxal 5'-phosphate</name>
        <dbReference type="ChEBI" id="CHEBI:597326"/>
    </cofactor>
</comment>
<protein>
    <submittedName>
        <fullName evidence="7">Aminotransferase</fullName>
    </submittedName>
</protein>
<dbReference type="Gene3D" id="3.90.1150.10">
    <property type="entry name" value="Aspartate Aminotransferase, domain 1"/>
    <property type="match status" value="1"/>
</dbReference>
<keyword evidence="4 7" id="KW-0808">Transferase</keyword>
<dbReference type="CDD" id="cd00609">
    <property type="entry name" value="AAT_like"/>
    <property type="match status" value="1"/>
</dbReference>
<dbReference type="PANTHER" id="PTHR43807">
    <property type="entry name" value="FI04487P"/>
    <property type="match status" value="1"/>
</dbReference>
<evidence type="ECO:0000256" key="5">
    <source>
        <dbReference type="ARBA" id="ARBA00022898"/>
    </source>
</evidence>
<keyword evidence="3 7" id="KW-0032">Aminotransferase</keyword>
<sequence>MADIRTPVLDSKLPQVGTTIFSVMSALAQQHGAVNLGQGFPDFGCDMRLVESVTEAMQAGHNQYPPMPGVPALRQAISAKMAALYGRHYDPEQEITVTAGATQGIITAVLALVRPGDEVIVLEPCYDSYEPSITLAGGKAVFVPLGETGVAGSFRPDIARIAAAITPRTRALLLNTPHNPSATVWSEADMRALAELLAPTDIVVISDEVYEHMVYDGRRHESVARHPALAARSFIVSSFGKTYHVTGWKVGYVAAPAPLMTEFRKVHQFNVFTVNTPMQHGLARYMADPTPALALPAFYQRKRDFFREGLATTRFRLLPSEGSYFQCVDYSAISDLGEVDFCRWLTEEIGVAAIPLSVFYRDGHEQQVVRFCFAKKDETLRDALGRLQRL</sequence>
<name>A0A0G3BK99_9BURK</name>
<dbReference type="GO" id="GO:0005737">
    <property type="term" value="C:cytoplasm"/>
    <property type="evidence" value="ECO:0007669"/>
    <property type="project" value="TreeGrafter"/>
</dbReference>
<dbReference type="PATRIC" id="fig|413882.6.peg.3246"/>
<dbReference type="InterPro" id="IPR051326">
    <property type="entry name" value="Kynurenine-oxoglutarate_AT"/>
</dbReference>
<dbReference type="NCBIfam" id="NF009079">
    <property type="entry name" value="PRK12414.1"/>
    <property type="match status" value="1"/>
</dbReference>
<keyword evidence="8" id="KW-1185">Reference proteome</keyword>
<evidence type="ECO:0000256" key="3">
    <source>
        <dbReference type="ARBA" id="ARBA00022576"/>
    </source>
</evidence>
<dbReference type="Pfam" id="PF00155">
    <property type="entry name" value="Aminotran_1_2"/>
    <property type="match status" value="1"/>
</dbReference>
<dbReference type="EMBL" id="CP011371">
    <property type="protein sequence ID" value="AKJ29802.1"/>
    <property type="molecule type" value="Genomic_DNA"/>
</dbReference>
<comment type="similarity">
    <text evidence="2">Belongs to the class-I pyridoxal-phosphate-dependent aminotransferase family.</text>
</comment>
<gene>
    <name evidence="7" type="primary">ybdL</name>
    <name evidence="7" type="ORF">AAW51_3111</name>
</gene>
<dbReference type="InterPro" id="IPR015422">
    <property type="entry name" value="PyrdxlP-dep_Trfase_small"/>
</dbReference>
<dbReference type="RefSeq" id="WP_047195331.1">
    <property type="nucleotide sequence ID" value="NZ_CP011371.1"/>
</dbReference>
<organism evidence="7 8">
    <name type="scientific">Caldimonas brevitalea</name>
    <dbReference type="NCBI Taxonomy" id="413882"/>
    <lineage>
        <taxon>Bacteria</taxon>
        <taxon>Pseudomonadati</taxon>
        <taxon>Pseudomonadota</taxon>
        <taxon>Betaproteobacteria</taxon>
        <taxon>Burkholderiales</taxon>
        <taxon>Sphaerotilaceae</taxon>
        <taxon>Caldimonas</taxon>
    </lineage>
</organism>
<dbReference type="GO" id="GO:0016212">
    <property type="term" value="F:kynurenine-oxoglutarate transaminase activity"/>
    <property type="evidence" value="ECO:0007669"/>
    <property type="project" value="TreeGrafter"/>
</dbReference>